<dbReference type="GO" id="GO:0005975">
    <property type="term" value="P:carbohydrate metabolic process"/>
    <property type="evidence" value="ECO:0007669"/>
    <property type="project" value="InterPro"/>
</dbReference>
<feature type="active site" description="Proton donor" evidence="6">
    <location>
        <position position="331"/>
    </location>
</feature>
<feature type="binding site" evidence="7">
    <location>
        <position position="746"/>
    </location>
    <ligand>
        <name>Ca(2+)</name>
        <dbReference type="ChEBI" id="CHEBI:29108"/>
    </ligand>
</feature>
<evidence type="ECO:0000256" key="6">
    <source>
        <dbReference type="PIRSR" id="PIRSR601382-1"/>
    </source>
</evidence>
<feature type="region of interest" description="Disordered" evidence="10">
    <location>
        <begin position="1"/>
        <end position="66"/>
    </location>
</feature>
<evidence type="ECO:0000256" key="3">
    <source>
        <dbReference type="ARBA" id="ARBA00007658"/>
    </source>
</evidence>
<gene>
    <name evidence="11" type="ORF">ACJ73_01047</name>
</gene>
<dbReference type="PANTHER" id="PTHR11742:SF89">
    <property type="entry name" value="ALPHA-1,2-MANNOSIDASE"/>
    <property type="match status" value="1"/>
</dbReference>
<comment type="cofactor">
    <cofactor evidence="1 7">
        <name>Ca(2+)</name>
        <dbReference type="ChEBI" id="CHEBI:29108"/>
    </cofactor>
</comment>
<dbReference type="SUPFAM" id="SSF48225">
    <property type="entry name" value="Seven-hairpin glycosidases"/>
    <property type="match status" value="1"/>
</dbReference>
<evidence type="ECO:0000313" key="12">
    <source>
        <dbReference type="Proteomes" id="UP000242791"/>
    </source>
</evidence>
<protein>
    <recommendedName>
        <fullName evidence="9">alpha-1,2-Mannosidase</fullName>
        <ecNumber evidence="9">3.2.1.-</ecNumber>
    </recommendedName>
</protein>
<dbReference type="GO" id="GO:0036503">
    <property type="term" value="P:ERAD pathway"/>
    <property type="evidence" value="ECO:0007669"/>
    <property type="project" value="UniProtKB-ARBA"/>
</dbReference>
<dbReference type="EMBL" id="LGTZ01000086">
    <property type="protein sequence ID" value="OJD27568.1"/>
    <property type="molecule type" value="Genomic_DNA"/>
</dbReference>
<keyword evidence="5 8" id="KW-1015">Disulfide bond</keyword>
<dbReference type="AlphaFoldDB" id="A0A1J9QGF0"/>
<evidence type="ECO:0000256" key="2">
    <source>
        <dbReference type="ARBA" id="ARBA00004922"/>
    </source>
</evidence>
<feature type="active site" evidence="6">
    <location>
        <position position="468"/>
    </location>
</feature>
<keyword evidence="9" id="KW-0326">Glycosidase</keyword>
<dbReference type="Pfam" id="PF01532">
    <property type="entry name" value="Glyco_hydro_47"/>
    <property type="match status" value="1"/>
</dbReference>
<dbReference type="PRINTS" id="PR00747">
    <property type="entry name" value="GLYHDRLASE47"/>
</dbReference>
<keyword evidence="7" id="KW-0106">Calcium</keyword>
<feature type="compositionally biased region" description="Polar residues" evidence="10">
    <location>
        <begin position="1"/>
        <end position="20"/>
    </location>
</feature>
<evidence type="ECO:0000256" key="1">
    <source>
        <dbReference type="ARBA" id="ARBA00001913"/>
    </source>
</evidence>
<dbReference type="UniPathway" id="UPA00378"/>
<feature type="disulfide bond" evidence="8">
    <location>
        <begin position="540"/>
        <end position="569"/>
    </location>
</feature>
<dbReference type="FunFam" id="1.50.10.10:FF:000037">
    <property type="entry name" value="alpha-1,2-Mannosidase"/>
    <property type="match status" value="1"/>
</dbReference>
<dbReference type="EC" id="3.2.1.-" evidence="9"/>
<sequence>MLRPRQSSKGMYQRRSTPRITATRGWREDNTSRGSEAGVPGDGSWNGTVDGEESSEDANRGGGSFEAEGRARYGLRALRNRGWDWGVRAWRGEGGVGLLLAEEDASIFELTTIAACESIEASILDAVKTIPPTTLYKLPNLRSQTLTLRAAIRMNPVLLSSLADCAAIEARRRDHVFIQRSGPDAFAPNPKYPKLPKGFAFDWKTFKEKYPVKSFVPLPSDPVTRLPRVQHVFSDEAFKGILSRQKPRQEAVKQSFIRAWDAYRSYAWMRDEVTPITKGSYDSFGGWAATLVDSLDTLWIIDLKDEFHEAVRAVANIDFTTTETEEINVFETTIRYLGGLLSAYDLSGEQSLLTKATELGNILYAAFDTPNRMPVTHWKIHSAFLGLEQEASGVCLLAEVGSLTMEFTRLSQLTKDPKWYDAVHRIIKILEERQSKTKLPGMWPLVLDARTQNFEGQVHAFTLGAMADSLYEYMPKMHALLGGVDGMYERMYKDAMAVVAKHILYRPMVPDNADILISGKVTMNVNGDVELDAEGQHLVCFAGGMFALGSRLFDIPAHMDIARKLTDGCIWAYNATPSGMMPEVFHMVPCPASEPCMWDESRYKEAVVAAHANSVFLPDDKQGDKNNSAEAIIARERLPKGIKSIEDRRYILRPEAIESVFILYRITGRTELLDTAWDMFTAIEEMTKAPFGNAALNDVTVPRGTAGDAPLSNRMESFWLAETLKYFYLMFSDPSLVSLDEYVFNTEAHPFRRKKG</sequence>
<feature type="active site" evidence="6">
    <location>
        <position position="655"/>
    </location>
</feature>
<dbReference type="OrthoDB" id="8118055at2759"/>
<keyword evidence="12" id="KW-1185">Reference proteome</keyword>
<reference evidence="11 12" key="1">
    <citation type="submission" date="2015-08" db="EMBL/GenBank/DDBJ databases">
        <title>Emmonsia species relationships and genome sequence.</title>
        <authorList>
            <person name="Cuomo C.A."/>
            <person name="Schwartz I.S."/>
            <person name="Kenyon C."/>
            <person name="De Hoog G.S."/>
            <person name="Govender N.P."/>
            <person name="Botha A."/>
            <person name="Moreno L."/>
            <person name="De Vries M."/>
            <person name="Munoz J.F."/>
            <person name="Stielow J.B."/>
        </authorList>
    </citation>
    <scope>NUCLEOTIDE SEQUENCE [LARGE SCALE GENOMIC DNA]</scope>
    <source>
        <strain evidence="11 12">EI222</strain>
    </source>
</reference>
<dbReference type="Gene3D" id="1.50.10.10">
    <property type="match status" value="1"/>
</dbReference>
<evidence type="ECO:0000313" key="11">
    <source>
        <dbReference type="EMBL" id="OJD27568.1"/>
    </source>
</evidence>
<evidence type="ECO:0000256" key="5">
    <source>
        <dbReference type="ARBA" id="ARBA00023157"/>
    </source>
</evidence>
<evidence type="ECO:0000256" key="8">
    <source>
        <dbReference type="PIRSR" id="PIRSR601382-3"/>
    </source>
</evidence>
<dbReference type="GO" id="GO:0005783">
    <property type="term" value="C:endoplasmic reticulum"/>
    <property type="evidence" value="ECO:0007669"/>
    <property type="project" value="TreeGrafter"/>
</dbReference>
<name>A0A1J9QGF0_9EURO</name>
<dbReference type="STRING" id="1658174.A0A1J9QGF0"/>
<evidence type="ECO:0000256" key="7">
    <source>
        <dbReference type="PIRSR" id="PIRSR601382-2"/>
    </source>
</evidence>
<dbReference type="Proteomes" id="UP000242791">
    <property type="component" value="Unassembled WGS sequence"/>
</dbReference>
<comment type="similarity">
    <text evidence="3 9">Belongs to the glycosyl hydrolase 47 family.</text>
</comment>
<dbReference type="InterPro" id="IPR012341">
    <property type="entry name" value="6hp_glycosidase-like_sf"/>
</dbReference>
<organism evidence="11 12">
    <name type="scientific">Blastomyces percursus</name>
    <dbReference type="NCBI Taxonomy" id="1658174"/>
    <lineage>
        <taxon>Eukaryota</taxon>
        <taxon>Fungi</taxon>
        <taxon>Dikarya</taxon>
        <taxon>Ascomycota</taxon>
        <taxon>Pezizomycotina</taxon>
        <taxon>Eurotiomycetes</taxon>
        <taxon>Eurotiomycetidae</taxon>
        <taxon>Onygenales</taxon>
        <taxon>Ajellomycetaceae</taxon>
        <taxon>Blastomyces</taxon>
    </lineage>
</organism>
<comment type="pathway">
    <text evidence="2">Protein modification; protein glycosylation.</text>
</comment>
<evidence type="ECO:0000256" key="4">
    <source>
        <dbReference type="ARBA" id="ARBA00022801"/>
    </source>
</evidence>
<accession>A0A1J9QGF0</accession>
<dbReference type="GO" id="GO:0016020">
    <property type="term" value="C:membrane"/>
    <property type="evidence" value="ECO:0007669"/>
    <property type="project" value="InterPro"/>
</dbReference>
<comment type="caution">
    <text evidence="11">The sequence shown here is derived from an EMBL/GenBank/DDBJ whole genome shotgun (WGS) entry which is preliminary data.</text>
</comment>
<evidence type="ECO:0000256" key="9">
    <source>
        <dbReference type="RuleBase" id="RU361193"/>
    </source>
</evidence>
<keyword evidence="4 9" id="KW-0378">Hydrolase</keyword>
<keyword evidence="7" id="KW-0479">Metal-binding</keyword>
<dbReference type="GO" id="GO:0005509">
    <property type="term" value="F:calcium ion binding"/>
    <property type="evidence" value="ECO:0007669"/>
    <property type="project" value="InterPro"/>
</dbReference>
<dbReference type="InterPro" id="IPR001382">
    <property type="entry name" value="Glyco_hydro_47"/>
</dbReference>
<dbReference type="InterPro" id="IPR036026">
    <property type="entry name" value="Seven-hairpin_glycosidases"/>
</dbReference>
<dbReference type="VEuPathDB" id="FungiDB:ACJ73_01047"/>
<dbReference type="InterPro" id="IPR050749">
    <property type="entry name" value="Glycosyl_Hydrolase_47"/>
</dbReference>
<proteinExistence type="inferred from homology"/>
<evidence type="ECO:0000256" key="10">
    <source>
        <dbReference type="SAM" id="MobiDB-lite"/>
    </source>
</evidence>
<dbReference type="PANTHER" id="PTHR11742">
    <property type="entry name" value="MANNOSYL-OLIGOSACCHARIDE ALPHA-1,2-MANNOSIDASE-RELATED"/>
    <property type="match status" value="1"/>
</dbReference>
<feature type="active site" description="Proton donor" evidence="6">
    <location>
        <position position="583"/>
    </location>
</feature>
<dbReference type="GO" id="GO:0004571">
    <property type="term" value="F:mannosyl-oligosaccharide 1,2-alpha-mannosidase activity"/>
    <property type="evidence" value="ECO:0007669"/>
    <property type="project" value="InterPro"/>
</dbReference>